<sequence>MNRQRKSLCLSLLIHGALLSSLYAVSSSSAWQSAPVVIDFDVSSGAAPVGAPGPLPAGPAAPRPAARSNPAPRPRAVAPLPPAPVAPRSAPRTALEQNGPAAIVAPQKREAVATAQGEGQTRAIVPDGPPGSPGGVGSVPPGGGSGGGGNGGGGSGSETGGGSGGGATAEQLRNRYLREHFAYIRDLIQKNISYPARARKFGWAGKVVVTFIIHESGKVSNERVVASSGHNLLDNNVIDTIRDVSPFPRPPVKAELRIPIVYRLD</sequence>
<keyword evidence="14" id="KW-1185">Reference proteome</keyword>
<dbReference type="EMBL" id="CP000482">
    <property type="protein sequence ID" value="ABK99083.1"/>
    <property type="molecule type" value="Genomic_DNA"/>
</dbReference>
<dbReference type="Gene3D" id="3.30.1150.10">
    <property type="match status" value="1"/>
</dbReference>
<keyword evidence="4" id="KW-1003">Cell membrane</keyword>
<dbReference type="GO" id="GO:0098797">
    <property type="term" value="C:plasma membrane protein complex"/>
    <property type="evidence" value="ECO:0007669"/>
    <property type="project" value="TreeGrafter"/>
</dbReference>
<proteinExistence type="inferred from homology"/>
<keyword evidence="11" id="KW-0732">Signal</keyword>
<name>A1AP13_PELPD</name>
<keyword evidence="9" id="KW-0472">Membrane</keyword>
<dbReference type="HOGENOM" id="CLU_1064460_0_0_7"/>
<dbReference type="KEGG" id="ppd:Ppro_1467"/>
<evidence type="ECO:0000256" key="10">
    <source>
        <dbReference type="SAM" id="MobiDB-lite"/>
    </source>
</evidence>
<keyword evidence="5" id="KW-0997">Cell inner membrane</keyword>
<evidence type="ECO:0000313" key="14">
    <source>
        <dbReference type="Proteomes" id="UP000006732"/>
    </source>
</evidence>
<dbReference type="eggNOG" id="COG0810">
    <property type="taxonomic scope" value="Bacteria"/>
</dbReference>
<dbReference type="InterPro" id="IPR037682">
    <property type="entry name" value="TonB_C"/>
</dbReference>
<feature type="domain" description="TonB C-terminal" evidence="12">
    <location>
        <begin position="179"/>
        <end position="265"/>
    </location>
</feature>
<evidence type="ECO:0000256" key="4">
    <source>
        <dbReference type="ARBA" id="ARBA00022475"/>
    </source>
</evidence>
<evidence type="ECO:0000256" key="1">
    <source>
        <dbReference type="ARBA" id="ARBA00004383"/>
    </source>
</evidence>
<evidence type="ECO:0000256" key="11">
    <source>
        <dbReference type="SAM" id="SignalP"/>
    </source>
</evidence>
<dbReference type="OrthoDB" id="15637at2"/>
<protein>
    <submittedName>
        <fullName evidence="13">Outer membrane transport energization protein TonB</fullName>
    </submittedName>
</protein>
<feature type="compositionally biased region" description="Low complexity" evidence="10">
    <location>
        <begin position="63"/>
        <end position="78"/>
    </location>
</feature>
<dbReference type="SUPFAM" id="SSF74653">
    <property type="entry name" value="TolA/TonB C-terminal domain"/>
    <property type="match status" value="1"/>
</dbReference>
<keyword evidence="8" id="KW-1133">Transmembrane helix</keyword>
<evidence type="ECO:0000313" key="13">
    <source>
        <dbReference type="EMBL" id="ABK99083.1"/>
    </source>
</evidence>
<organism evidence="13 14">
    <name type="scientific">Pelobacter propionicus (strain DSM 2379 / NBRC 103807 / OttBd1)</name>
    <dbReference type="NCBI Taxonomy" id="338966"/>
    <lineage>
        <taxon>Bacteria</taxon>
        <taxon>Pseudomonadati</taxon>
        <taxon>Thermodesulfobacteriota</taxon>
        <taxon>Desulfuromonadia</taxon>
        <taxon>Desulfuromonadales</taxon>
        <taxon>Desulfuromonadaceae</taxon>
        <taxon>Pelobacter</taxon>
    </lineage>
</organism>
<evidence type="ECO:0000256" key="8">
    <source>
        <dbReference type="ARBA" id="ARBA00022989"/>
    </source>
</evidence>
<dbReference type="GO" id="GO:0015031">
    <property type="term" value="P:protein transport"/>
    <property type="evidence" value="ECO:0007669"/>
    <property type="project" value="UniProtKB-KW"/>
</dbReference>
<keyword evidence="6" id="KW-0812">Transmembrane</keyword>
<evidence type="ECO:0000259" key="12">
    <source>
        <dbReference type="PROSITE" id="PS52015"/>
    </source>
</evidence>
<comment type="similarity">
    <text evidence="2">Belongs to the TonB family.</text>
</comment>
<accession>A1AP13</accession>
<dbReference type="GO" id="GO:0031992">
    <property type="term" value="F:energy transducer activity"/>
    <property type="evidence" value="ECO:0007669"/>
    <property type="project" value="TreeGrafter"/>
</dbReference>
<evidence type="ECO:0000256" key="3">
    <source>
        <dbReference type="ARBA" id="ARBA00022448"/>
    </source>
</evidence>
<evidence type="ECO:0000256" key="5">
    <source>
        <dbReference type="ARBA" id="ARBA00022519"/>
    </source>
</evidence>
<dbReference type="PANTHER" id="PTHR33446">
    <property type="entry name" value="PROTEIN TONB-RELATED"/>
    <property type="match status" value="1"/>
</dbReference>
<evidence type="ECO:0000256" key="6">
    <source>
        <dbReference type="ARBA" id="ARBA00022692"/>
    </source>
</evidence>
<dbReference type="STRING" id="338966.Ppro_1467"/>
<dbReference type="Pfam" id="PF03544">
    <property type="entry name" value="TonB_C"/>
    <property type="match status" value="1"/>
</dbReference>
<evidence type="ECO:0000256" key="2">
    <source>
        <dbReference type="ARBA" id="ARBA00006555"/>
    </source>
</evidence>
<dbReference type="RefSeq" id="WP_011735376.1">
    <property type="nucleotide sequence ID" value="NC_008609.1"/>
</dbReference>
<comment type="subcellular location">
    <subcellularLocation>
        <location evidence="1">Cell inner membrane</location>
        <topology evidence="1">Single-pass membrane protein</topology>
        <orientation evidence="1">Periplasmic side</orientation>
    </subcellularLocation>
</comment>
<dbReference type="PROSITE" id="PS52015">
    <property type="entry name" value="TONB_CTD"/>
    <property type="match status" value="1"/>
</dbReference>
<feature type="chain" id="PRO_5002632015" evidence="11">
    <location>
        <begin position="27"/>
        <end position="265"/>
    </location>
</feature>
<dbReference type="InterPro" id="IPR051045">
    <property type="entry name" value="TonB-dependent_transducer"/>
</dbReference>
<dbReference type="NCBIfam" id="TIGR01352">
    <property type="entry name" value="tonB_Cterm"/>
    <property type="match status" value="1"/>
</dbReference>
<evidence type="ECO:0000256" key="9">
    <source>
        <dbReference type="ARBA" id="ARBA00023136"/>
    </source>
</evidence>
<evidence type="ECO:0000256" key="7">
    <source>
        <dbReference type="ARBA" id="ARBA00022927"/>
    </source>
</evidence>
<keyword evidence="3" id="KW-0813">Transport</keyword>
<dbReference type="Proteomes" id="UP000006732">
    <property type="component" value="Chromosome"/>
</dbReference>
<feature type="signal peptide" evidence="11">
    <location>
        <begin position="1"/>
        <end position="26"/>
    </location>
</feature>
<gene>
    <name evidence="13" type="ordered locus">Ppro_1467</name>
</gene>
<feature type="compositionally biased region" description="Pro residues" evidence="10">
    <location>
        <begin position="51"/>
        <end position="62"/>
    </location>
</feature>
<feature type="region of interest" description="Disordered" evidence="10">
    <location>
        <begin position="51"/>
        <end position="168"/>
    </location>
</feature>
<dbReference type="AlphaFoldDB" id="A1AP13"/>
<dbReference type="GO" id="GO:0055085">
    <property type="term" value="P:transmembrane transport"/>
    <property type="evidence" value="ECO:0007669"/>
    <property type="project" value="InterPro"/>
</dbReference>
<dbReference type="PANTHER" id="PTHR33446:SF2">
    <property type="entry name" value="PROTEIN TONB"/>
    <property type="match status" value="1"/>
</dbReference>
<reference evidence="13 14" key="1">
    <citation type="submission" date="2006-10" db="EMBL/GenBank/DDBJ databases">
        <title>Complete sequence of chromosome of Pelobacter propionicus DSM 2379.</title>
        <authorList>
            <consortium name="US DOE Joint Genome Institute"/>
            <person name="Copeland A."/>
            <person name="Lucas S."/>
            <person name="Lapidus A."/>
            <person name="Barry K."/>
            <person name="Detter J.C."/>
            <person name="Glavina del Rio T."/>
            <person name="Hammon N."/>
            <person name="Israni S."/>
            <person name="Dalin E."/>
            <person name="Tice H."/>
            <person name="Pitluck S."/>
            <person name="Saunders E."/>
            <person name="Brettin T."/>
            <person name="Bruce D."/>
            <person name="Han C."/>
            <person name="Tapia R."/>
            <person name="Schmutz J."/>
            <person name="Larimer F."/>
            <person name="Land M."/>
            <person name="Hauser L."/>
            <person name="Kyrpides N."/>
            <person name="Kim E."/>
            <person name="Lovley D."/>
            <person name="Richardson P."/>
        </authorList>
    </citation>
    <scope>NUCLEOTIDE SEQUENCE [LARGE SCALE GENOMIC DNA]</scope>
    <source>
        <strain evidence="14">DSM 2379 / NBRC 103807 / OttBd1</strain>
    </source>
</reference>
<keyword evidence="7" id="KW-0653">Protein transport</keyword>
<feature type="compositionally biased region" description="Gly residues" evidence="10">
    <location>
        <begin position="133"/>
        <end position="167"/>
    </location>
</feature>
<dbReference type="InterPro" id="IPR006260">
    <property type="entry name" value="TonB/TolA_C"/>
</dbReference>